<dbReference type="Proteomes" id="UP001266807">
    <property type="component" value="Unassembled WGS sequence"/>
</dbReference>
<reference evidence="2 3" key="1">
    <citation type="submission" date="2023-07" db="EMBL/GenBank/DDBJ databases">
        <title>Sorghum-associated microbial communities from plants grown in Nebraska, USA.</title>
        <authorList>
            <person name="Schachtman D."/>
        </authorList>
    </citation>
    <scope>NUCLEOTIDE SEQUENCE [LARGE SCALE GENOMIC DNA]</scope>
    <source>
        <strain evidence="2 3">BE143</strain>
    </source>
</reference>
<evidence type="ECO:0000313" key="3">
    <source>
        <dbReference type="Proteomes" id="UP001266807"/>
    </source>
</evidence>
<proteinExistence type="predicted"/>
<dbReference type="EMBL" id="JAVDUG010000004">
    <property type="protein sequence ID" value="MDR6779521.1"/>
    <property type="molecule type" value="Genomic_DNA"/>
</dbReference>
<keyword evidence="3" id="KW-1185">Reference proteome</keyword>
<comment type="caution">
    <text evidence="2">The sequence shown here is derived from an EMBL/GenBank/DDBJ whole genome shotgun (WGS) entry which is preliminary data.</text>
</comment>
<name>A0ABU1QIQ5_9BACL</name>
<protein>
    <submittedName>
        <fullName evidence="2">Uncharacterized protein</fullName>
    </submittedName>
</protein>
<evidence type="ECO:0000256" key="1">
    <source>
        <dbReference type="SAM" id="Coils"/>
    </source>
</evidence>
<dbReference type="RefSeq" id="WP_068939641.1">
    <property type="nucleotide sequence ID" value="NZ_JAVDUG010000004.1"/>
</dbReference>
<keyword evidence="1" id="KW-0175">Coiled coil</keyword>
<sequence length="142" mass="16830">MKLKNLTLDQLEEMQKEIDKEIEQVKRAMELEKCGHFKEEIAIWGPSFGEDELDEIVDPLEKNFLRWFLKTKVNHNIDLEKYFMIYKVADSSIKEDHRDISVYGFFDVNPMVASAGVKYPTIQIGLKGREYLLQEYVKYKFV</sequence>
<gene>
    <name evidence="2" type="ORF">J2W98_003801</name>
</gene>
<organism evidence="2 3">
    <name type="scientific">Paenibacillus peoriae</name>
    <dbReference type="NCBI Taxonomy" id="59893"/>
    <lineage>
        <taxon>Bacteria</taxon>
        <taxon>Bacillati</taxon>
        <taxon>Bacillota</taxon>
        <taxon>Bacilli</taxon>
        <taxon>Bacillales</taxon>
        <taxon>Paenibacillaceae</taxon>
        <taxon>Paenibacillus</taxon>
    </lineage>
</organism>
<accession>A0ABU1QIQ5</accession>
<evidence type="ECO:0000313" key="2">
    <source>
        <dbReference type="EMBL" id="MDR6779521.1"/>
    </source>
</evidence>
<feature type="coiled-coil region" evidence="1">
    <location>
        <begin position="4"/>
        <end position="31"/>
    </location>
</feature>